<sequence>MYAPVPSNQSGTLARAVADQPEVSLMLLLSQTWPGALVLFTFLRDALGEPVNRTIDDSRGDSATHQLPVFLPETNGVWEDQTCSSCAIKPDKSLAFDGTWTAATYHPAIGNISVTFDFHGTAIYIFFILANDQGPEVTTVTECNFTLDGTFAGHFLHQPTPSLDLQYNDNAMVFSKTSLSNENHTFQISTTGVNHDVFVNFDYAVYTFEEETVTSALATISSSSSALSTSSAIATASSQSNTTSGAIAGGAIGGVALLVVLAVLFFLWSRRRKRRKLNNNEAMAENLAAQSSGNLYTSRPPASTTRLDQTLSQQFPTSVSSYPVTQYSQSQYAPTSAGTSTENGNITSGQSDFTSLYPRSYTSRDVYSTLPSGQIVIEPRRQSIITNTSSIPPALPSSAALENPFSLSVATSPTTTVVPSMAPSGGALHLLPAPNTKAELRNLRQQELERQMEMIQREMKTLQNEAAERRASIKSTRRPRTKQGDEFDEDDDTSKLKEQIRLMHQHILSLQGQLQSPWAQGLSDEPPPGYSPR</sequence>
<comment type="caution">
    <text evidence="3">The sequence shown here is derived from an EMBL/GenBank/DDBJ whole genome shotgun (WGS) entry which is preliminary data.</text>
</comment>
<dbReference type="Gene3D" id="1.20.5.510">
    <property type="entry name" value="Single helix bin"/>
    <property type="match status" value="1"/>
</dbReference>
<feature type="transmembrane region" description="Helical" evidence="2">
    <location>
        <begin position="246"/>
        <end position="268"/>
    </location>
</feature>
<keyword evidence="2" id="KW-0812">Transmembrane</keyword>
<dbReference type="Proteomes" id="UP001498398">
    <property type="component" value="Unassembled WGS sequence"/>
</dbReference>
<evidence type="ECO:0000313" key="4">
    <source>
        <dbReference type="Proteomes" id="UP001498398"/>
    </source>
</evidence>
<accession>A0ABR1JF86</accession>
<feature type="region of interest" description="Disordered" evidence="1">
    <location>
        <begin position="333"/>
        <end position="353"/>
    </location>
</feature>
<keyword evidence="2" id="KW-1133">Transmembrane helix</keyword>
<evidence type="ECO:0000313" key="3">
    <source>
        <dbReference type="EMBL" id="KAK7455131.1"/>
    </source>
</evidence>
<dbReference type="EMBL" id="JBANRG010000023">
    <property type="protein sequence ID" value="KAK7455131.1"/>
    <property type="molecule type" value="Genomic_DNA"/>
</dbReference>
<feature type="compositionally biased region" description="Basic and acidic residues" evidence="1">
    <location>
        <begin position="461"/>
        <end position="471"/>
    </location>
</feature>
<keyword evidence="4" id="KW-1185">Reference proteome</keyword>
<dbReference type="Gene3D" id="2.60.120.260">
    <property type="entry name" value="Galactose-binding domain-like"/>
    <property type="match status" value="1"/>
</dbReference>
<feature type="region of interest" description="Disordered" evidence="1">
    <location>
        <begin position="513"/>
        <end position="533"/>
    </location>
</feature>
<reference evidence="3 4" key="1">
    <citation type="submission" date="2024-01" db="EMBL/GenBank/DDBJ databases">
        <title>A draft genome for the cacao thread blight pathogen Marasmiellus scandens.</title>
        <authorList>
            <person name="Baruah I.K."/>
            <person name="Leung J."/>
            <person name="Bukari Y."/>
            <person name="Amoako-Attah I."/>
            <person name="Meinhardt L.W."/>
            <person name="Bailey B.A."/>
            <person name="Cohen S.P."/>
        </authorList>
    </citation>
    <scope>NUCLEOTIDE SEQUENCE [LARGE SCALE GENOMIC DNA]</scope>
    <source>
        <strain evidence="3 4">GH-19</strain>
    </source>
</reference>
<protein>
    <submittedName>
        <fullName evidence="3">Uncharacterized protein</fullName>
    </submittedName>
</protein>
<organism evidence="3 4">
    <name type="scientific">Marasmiellus scandens</name>
    <dbReference type="NCBI Taxonomy" id="2682957"/>
    <lineage>
        <taxon>Eukaryota</taxon>
        <taxon>Fungi</taxon>
        <taxon>Dikarya</taxon>
        <taxon>Basidiomycota</taxon>
        <taxon>Agaricomycotina</taxon>
        <taxon>Agaricomycetes</taxon>
        <taxon>Agaricomycetidae</taxon>
        <taxon>Agaricales</taxon>
        <taxon>Marasmiineae</taxon>
        <taxon>Omphalotaceae</taxon>
        <taxon>Marasmiellus</taxon>
    </lineage>
</organism>
<evidence type="ECO:0000256" key="1">
    <source>
        <dbReference type="SAM" id="MobiDB-lite"/>
    </source>
</evidence>
<evidence type="ECO:0000256" key="2">
    <source>
        <dbReference type="SAM" id="Phobius"/>
    </source>
</evidence>
<keyword evidence="2" id="KW-0472">Membrane</keyword>
<gene>
    <name evidence="3" type="ORF">VKT23_011002</name>
</gene>
<proteinExistence type="predicted"/>
<name>A0ABR1JF86_9AGAR</name>
<feature type="region of interest" description="Disordered" evidence="1">
    <location>
        <begin position="461"/>
        <end position="496"/>
    </location>
</feature>